<gene>
    <name evidence="2" type="ORF">EYF80_005729</name>
</gene>
<accession>A0A4Z2J2B3</accession>
<evidence type="ECO:0000313" key="2">
    <source>
        <dbReference type="EMBL" id="TNN83858.1"/>
    </source>
</evidence>
<reference evidence="2 3" key="1">
    <citation type="submission" date="2019-03" db="EMBL/GenBank/DDBJ databases">
        <title>First draft genome of Liparis tanakae, snailfish: a comprehensive survey of snailfish specific genes.</title>
        <authorList>
            <person name="Kim W."/>
            <person name="Song I."/>
            <person name="Jeong J.-H."/>
            <person name="Kim D."/>
            <person name="Kim S."/>
            <person name="Ryu S."/>
            <person name="Song J.Y."/>
            <person name="Lee S.K."/>
        </authorList>
    </citation>
    <scope>NUCLEOTIDE SEQUENCE [LARGE SCALE GENOMIC DNA]</scope>
    <source>
        <tissue evidence="2">Muscle</tissue>
    </source>
</reference>
<evidence type="ECO:0000313" key="3">
    <source>
        <dbReference type="Proteomes" id="UP000314294"/>
    </source>
</evidence>
<sequence>MRNGGGRNGKQARNRIVDDGKRGGERWREEEEQLQDSLLKIGRNTQRMGERLSNDERKAER</sequence>
<feature type="region of interest" description="Disordered" evidence="1">
    <location>
        <begin position="1"/>
        <end position="61"/>
    </location>
</feature>
<dbReference type="EMBL" id="SRLO01000030">
    <property type="protein sequence ID" value="TNN83858.1"/>
    <property type="molecule type" value="Genomic_DNA"/>
</dbReference>
<keyword evidence="3" id="KW-1185">Reference proteome</keyword>
<proteinExistence type="predicted"/>
<feature type="compositionally biased region" description="Basic and acidic residues" evidence="1">
    <location>
        <begin position="48"/>
        <end position="61"/>
    </location>
</feature>
<organism evidence="2 3">
    <name type="scientific">Liparis tanakae</name>
    <name type="common">Tanaka's snailfish</name>
    <dbReference type="NCBI Taxonomy" id="230148"/>
    <lineage>
        <taxon>Eukaryota</taxon>
        <taxon>Metazoa</taxon>
        <taxon>Chordata</taxon>
        <taxon>Craniata</taxon>
        <taxon>Vertebrata</taxon>
        <taxon>Euteleostomi</taxon>
        <taxon>Actinopterygii</taxon>
        <taxon>Neopterygii</taxon>
        <taxon>Teleostei</taxon>
        <taxon>Neoteleostei</taxon>
        <taxon>Acanthomorphata</taxon>
        <taxon>Eupercaria</taxon>
        <taxon>Perciformes</taxon>
        <taxon>Cottioidei</taxon>
        <taxon>Cottales</taxon>
        <taxon>Liparidae</taxon>
        <taxon>Liparis</taxon>
    </lineage>
</organism>
<dbReference type="AlphaFoldDB" id="A0A4Z2J2B3"/>
<protein>
    <submittedName>
        <fullName evidence="2">Uncharacterized protein</fullName>
    </submittedName>
</protein>
<evidence type="ECO:0000256" key="1">
    <source>
        <dbReference type="SAM" id="MobiDB-lite"/>
    </source>
</evidence>
<dbReference type="Proteomes" id="UP000314294">
    <property type="component" value="Unassembled WGS sequence"/>
</dbReference>
<name>A0A4Z2J2B3_9TELE</name>
<feature type="compositionally biased region" description="Basic and acidic residues" evidence="1">
    <location>
        <begin position="15"/>
        <end position="29"/>
    </location>
</feature>
<comment type="caution">
    <text evidence="2">The sequence shown here is derived from an EMBL/GenBank/DDBJ whole genome shotgun (WGS) entry which is preliminary data.</text>
</comment>